<feature type="compositionally biased region" description="Polar residues" evidence="2">
    <location>
        <begin position="49"/>
        <end position="63"/>
    </location>
</feature>
<proteinExistence type="predicted"/>
<feature type="compositionally biased region" description="Basic residues" evidence="2">
    <location>
        <begin position="204"/>
        <end position="213"/>
    </location>
</feature>
<evidence type="ECO:0000313" key="3">
    <source>
        <dbReference type="EMBL" id="CAD1469970.1"/>
    </source>
</evidence>
<accession>A0A6V7GZI5</accession>
<gene>
    <name evidence="3" type="ORF">MHI_LOCUS170642</name>
</gene>
<name>A0A6V7GZI5_9HYME</name>
<dbReference type="EMBL" id="CAJDYZ010003236">
    <property type="protein sequence ID" value="CAD1469970.1"/>
    <property type="molecule type" value="Genomic_DNA"/>
</dbReference>
<feature type="coiled-coil region" evidence="1">
    <location>
        <begin position="103"/>
        <end position="130"/>
    </location>
</feature>
<organism evidence="3 4">
    <name type="scientific">Heterotrigona itama</name>
    <dbReference type="NCBI Taxonomy" id="395501"/>
    <lineage>
        <taxon>Eukaryota</taxon>
        <taxon>Metazoa</taxon>
        <taxon>Ecdysozoa</taxon>
        <taxon>Arthropoda</taxon>
        <taxon>Hexapoda</taxon>
        <taxon>Insecta</taxon>
        <taxon>Pterygota</taxon>
        <taxon>Neoptera</taxon>
        <taxon>Endopterygota</taxon>
        <taxon>Hymenoptera</taxon>
        <taxon>Apocrita</taxon>
        <taxon>Aculeata</taxon>
        <taxon>Apoidea</taxon>
        <taxon>Anthophila</taxon>
        <taxon>Apidae</taxon>
        <taxon>Heterotrigona</taxon>
    </lineage>
</organism>
<evidence type="ECO:0000313" key="4">
    <source>
        <dbReference type="Proteomes" id="UP000752696"/>
    </source>
</evidence>
<feature type="non-terminal residue" evidence="3">
    <location>
        <position position="298"/>
    </location>
</feature>
<keyword evidence="4" id="KW-1185">Reference proteome</keyword>
<reference evidence="3" key="1">
    <citation type="submission" date="2020-07" db="EMBL/GenBank/DDBJ databases">
        <authorList>
            <person name="Nazaruddin N."/>
        </authorList>
    </citation>
    <scope>NUCLEOTIDE SEQUENCE</scope>
</reference>
<evidence type="ECO:0000256" key="2">
    <source>
        <dbReference type="SAM" id="MobiDB-lite"/>
    </source>
</evidence>
<feature type="region of interest" description="Disordered" evidence="2">
    <location>
        <begin position="49"/>
        <end position="72"/>
    </location>
</feature>
<dbReference type="Proteomes" id="UP000752696">
    <property type="component" value="Unassembled WGS sequence"/>
</dbReference>
<dbReference type="OrthoDB" id="7615031at2759"/>
<comment type="caution">
    <text evidence="3">The sequence shown here is derived from an EMBL/GenBank/DDBJ whole genome shotgun (WGS) entry which is preliminary data.</text>
</comment>
<protein>
    <submittedName>
        <fullName evidence="3">Uncharacterized protein</fullName>
    </submittedName>
</protein>
<feature type="region of interest" description="Disordered" evidence="2">
    <location>
        <begin position="197"/>
        <end position="225"/>
    </location>
</feature>
<evidence type="ECO:0000256" key="1">
    <source>
        <dbReference type="SAM" id="Coils"/>
    </source>
</evidence>
<sequence length="298" mass="34584">SRLLRDILVILPGSAQLRSNETTRVWTTVSIEALLIQRTKTTEGFQDLSQRRSTLRQNPQIKASFSSDNSDDQDSISIITIMSKNDNISTATTSTDSQTRAILDTTQRQNENHERQMTEIRCALQLSNKENKKRAREIEMLSKTIASIHIGEGTPLTDDFASIMTNDERNRTVRPIHDHIGVEDFIKEVRILRSVWTKPNTTTKGHKSRKNNRKSSSEHTKHYNRQLRRLLRRITHQRCITPKAYRNFNVRFRRILNKLAYAITNEYPQPITRRVMMEATMKRVTKIYINGLKAKLAI</sequence>
<dbReference type="AlphaFoldDB" id="A0A6V7GZI5"/>
<keyword evidence="1" id="KW-0175">Coiled coil</keyword>